<keyword evidence="3" id="KW-1185">Reference proteome</keyword>
<feature type="transmembrane region" description="Helical" evidence="1">
    <location>
        <begin position="21"/>
        <end position="40"/>
    </location>
</feature>
<keyword evidence="1" id="KW-1133">Transmembrane helix</keyword>
<name>A0A7W5TRA8_9MICC</name>
<organism evidence="2 3">
    <name type="scientific">Garicola koreensis</name>
    <dbReference type="NCBI Taxonomy" id="1262554"/>
    <lineage>
        <taxon>Bacteria</taxon>
        <taxon>Bacillati</taxon>
        <taxon>Actinomycetota</taxon>
        <taxon>Actinomycetes</taxon>
        <taxon>Micrococcales</taxon>
        <taxon>Micrococcaceae</taxon>
        <taxon>Garicola</taxon>
    </lineage>
</organism>
<proteinExistence type="predicted"/>
<feature type="transmembrane region" description="Helical" evidence="1">
    <location>
        <begin position="52"/>
        <end position="74"/>
    </location>
</feature>
<reference evidence="2 3" key="1">
    <citation type="submission" date="2020-08" db="EMBL/GenBank/DDBJ databases">
        <title>Sequencing the genomes of 1000 actinobacteria strains.</title>
        <authorList>
            <person name="Klenk H.-P."/>
        </authorList>
    </citation>
    <scope>NUCLEOTIDE SEQUENCE [LARGE SCALE GENOMIC DNA]</scope>
    <source>
        <strain evidence="2 3">DSM 28238</strain>
    </source>
</reference>
<protein>
    <submittedName>
        <fullName evidence="2">Uncharacterized membrane protein YidH (DUF202 family)</fullName>
    </submittedName>
</protein>
<evidence type="ECO:0000313" key="3">
    <source>
        <dbReference type="Proteomes" id="UP000547528"/>
    </source>
</evidence>
<dbReference type="RefSeq" id="WP_183358816.1">
    <property type="nucleotide sequence ID" value="NZ_BAABKR010000001.1"/>
</dbReference>
<evidence type="ECO:0000256" key="1">
    <source>
        <dbReference type="SAM" id="Phobius"/>
    </source>
</evidence>
<dbReference type="AlphaFoldDB" id="A0A7W5TRA8"/>
<keyword evidence="1" id="KW-0472">Membrane</keyword>
<dbReference type="EMBL" id="JACIBT010000018">
    <property type="protein sequence ID" value="MBB3668415.1"/>
    <property type="molecule type" value="Genomic_DNA"/>
</dbReference>
<evidence type="ECO:0000313" key="2">
    <source>
        <dbReference type="EMBL" id="MBB3668415.1"/>
    </source>
</evidence>
<dbReference type="Proteomes" id="UP000547528">
    <property type="component" value="Unassembled WGS sequence"/>
</dbReference>
<keyword evidence="1" id="KW-0812">Transmembrane</keyword>
<sequence>MPSSTSHRQVSVRTVPKLLPFIVAAVAVAFTAAVVLVYSTPPVENYSRASSLGYMTLVFAMPALALAVTAWLTVEKVLRRRQQTYNATPAETRTERTGT</sequence>
<comment type="caution">
    <text evidence="2">The sequence shown here is derived from an EMBL/GenBank/DDBJ whole genome shotgun (WGS) entry which is preliminary data.</text>
</comment>
<gene>
    <name evidence="2" type="ORF">FHX47_002050</name>
</gene>
<accession>A0A7W5TRA8</accession>